<gene>
    <name evidence="1" type="ORF">chiPu_0009706</name>
</gene>
<evidence type="ECO:0000313" key="2">
    <source>
        <dbReference type="Proteomes" id="UP000287033"/>
    </source>
</evidence>
<protein>
    <submittedName>
        <fullName evidence="1">Uncharacterized protein</fullName>
    </submittedName>
</protein>
<proteinExistence type="predicted"/>
<comment type="caution">
    <text evidence="1">The sequence shown here is derived from an EMBL/GenBank/DDBJ whole genome shotgun (WGS) entry which is preliminary data.</text>
</comment>
<reference evidence="1 2" key="1">
    <citation type="journal article" date="2018" name="Nat. Ecol. Evol.">
        <title>Shark genomes provide insights into elasmobranch evolution and the origin of vertebrates.</title>
        <authorList>
            <person name="Hara Y"/>
            <person name="Yamaguchi K"/>
            <person name="Onimaru K"/>
            <person name="Kadota M"/>
            <person name="Koyanagi M"/>
            <person name="Keeley SD"/>
            <person name="Tatsumi K"/>
            <person name="Tanaka K"/>
            <person name="Motone F"/>
            <person name="Kageyama Y"/>
            <person name="Nozu R"/>
            <person name="Adachi N"/>
            <person name="Nishimura O"/>
            <person name="Nakagawa R"/>
            <person name="Tanegashima C"/>
            <person name="Kiyatake I"/>
            <person name="Matsumoto R"/>
            <person name="Murakumo K"/>
            <person name="Nishida K"/>
            <person name="Terakita A"/>
            <person name="Kuratani S"/>
            <person name="Sato K"/>
            <person name="Hyodo S Kuraku.S."/>
        </authorList>
    </citation>
    <scope>NUCLEOTIDE SEQUENCE [LARGE SCALE GENOMIC DNA]</scope>
</reference>
<evidence type="ECO:0000313" key="1">
    <source>
        <dbReference type="EMBL" id="GCC31249.1"/>
    </source>
</evidence>
<dbReference type="Proteomes" id="UP000287033">
    <property type="component" value="Unassembled WGS sequence"/>
</dbReference>
<name>A0A401SLJ0_CHIPU</name>
<organism evidence="1 2">
    <name type="scientific">Chiloscyllium punctatum</name>
    <name type="common">Brownbanded bambooshark</name>
    <name type="synonym">Hemiscyllium punctatum</name>
    <dbReference type="NCBI Taxonomy" id="137246"/>
    <lineage>
        <taxon>Eukaryota</taxon>
        <taxon>Metazoa</taxon>
        <taxon>Chordata</taxon>
        <taxon>Craniata</taxon>
        <taxon>Vertebrata</taxon>
        <taxon>Chondrichthyes</taxon>
        <taxon>Elasmobranchii</taxon>
        <taxon>Galeomorphii</taxon>
        <taxon>Galeoidea</taxon>
        <taxon>Orectolobiformes</taxon>
        <taxon>Hemiscylliidae</taxon>
        <taxon>Chiloscyllium</taxon>
    </lineage>
</organism>
<keyword evidence="2" id="KW-1185">Reference proteome</keyword>
<dbReference type="AlphaFoldDB" id="A0A401SLJ0"/>
<dbReference type="EMBL" id="BEZZ01000351">
    <property type="protein sequence ID" value="GCC31249.1"/>
    <property type="molecule type" value="Genomic_DNA"/>
</dbReference>
<accession>A0A401SLJ0</accession>
<sequence length="86" mass="9567">MGRGRSRSRSASCIHRGWGRGHWDRGGALASLAPSSEPGLSPWAGGRPLVGARIYGKLIFKPVSERERDGVGEIFPRWRQTRLQRN</sequence>